<feature type="region of interest" description="Disordered" evidence="1">
    <location>
        <begin position="279"/>
        <end position="316"/>
    </location>
</feature>
<dbReference type="AlphaFoldDB" id="C5DRY2"/>
<dbReference type="PANTHER" id="PTHR13182:SF8">
    <property type="entry name" value="CYTOPLASMIC 60S SUBUNIT BIOGENESIS FACTOR ZNF622"/>
    <property type="match status" value="1"/>
</dbReference>
<keyword evidence="4" id="KW-1185">Reference proteome</keyword>
<feature type="compositionally biased region" description="Acidic residues" evidence="1">
    <location>
        <begin position="298"/>
        <end position="311"/>
    </location>
</feature>
<proteinExistence type="predicted"/>
<feature type="compositionally biased region" description="Basic and acidic residues" evidence="1">
    <location>
        <begin position="279"/>
        <end position="288"/>
    </location>
</feature>
<dbReference type="EMBL" id="CU928174">
    <property type="protein sequence ID" value="CAR26543.1"/>
    <property type="molecule type" value="Genomic_DNA"/>
</dbReference>
<name>C5DRY2_ZYGRC</name>
<evidence type="ECO:0000259" key="2">
    <source>
        <dbReference type="PROSITE" id="PS00028"/>
    </source>
</evidence>
<gene>
    <name evidence="3" type="ordered locus">ZYRO0B12254g</name>
</gene>
<feature type="compositionally biased region" description="Polar residues" evidence="1">
    <location>
        <begin position="108"/>
        <end position="150"/>
    </location>
</feature>
<dbReference type="InterPro" id="IPR013087">
    <property type="entry name" value="Znf_C2H2_type"/>
</dbReference>
<dbReference type="Proteomes" id="UP000008536">
    <property type="component" value="Chromosome B"/>
</dbReference>
<feature type="region of interest" description="Disordered" evidence="1">
    <location>
        <begin position="85"/>
        <end position="150"/>
    </location>
</feature>
<reference evidence="3 4" key="1">
    <citation type="journal article" date="2009" name="Genome Res.">
        <title>Comparative genomics of protoploid Saccharomycetaceae.</title>
        <authorList>
            <consortium name="The Genolevures Consortium"/>
            <person name="Souciet J.-L."/>
            <person name="Dujon B."/>
            <person name="Gaillardin C."/>
            <person name="Johnston M."/>
            <person name="Baret P.V."/>
            <person name="Cliften P."/>
            <person name="Sherman D.J."/>
            <person name="Weissenbach J."/>
            <person name="Westhof E."/>
            <person name="Wincker P."/>
            <person name="Jubin C."/>
            <person name="Poulain J."/>
            <person name="Barbe V."/>
            <person name="Segurens B."/>
            <person name="Artiguenave F."/>
            <person name="Anthouard V."/>
            <person name="Vacherie B."/>
            <person name="Val M.-E."/>
            <person name="Fulton R.S."/>
            <person name="Minx P."/>
            <person name="Wilson R."/>
            <person name="Durrens P."/>
            <person name="Jean G."/>
            <person name="Marck C."/>
            <person name="Martin T."/>
            <person name="Nikolski M."/>
            <person name="Rolland T."/>
            <person name="Seret M.-L."/>
            <person name="Casaregola S."/>
            <person name="Despons L."/>
            <person name="Fairhead C."/>
            <person name="Fischer G."/>
            <person name="Lafontaine I."/>
            <person name="Leh V."/>
            <person name="Lemaire M."/>
            <person name="de Montigny J."/>
            <person name="Neuveglise C."/>
            <person name="Thierry A."/>
            <person name="Blanc-Lenfle I."/>
            <person name="Bleykasten C."/>
            <person name="Diffels J."/>
            <person name="Fritsch E."/>
            <person name="Frangeul L."/>
            <person name="Goeffon A."/>
            <person name="Jauniaux N."/>
            <person name="Kachouri-Lafond R."/>
            <person name="Payen C."/>
            <person name="Potier S."/>
            <person name="Pribylova L."/>
            <person name="Ozanne C."/>
            <person name="Richard G.-F."/>
            <person name="Sacerdot C."/>
            <person name="Straub M.-L."/>
            <person name="Talla E."/>
        </authorList>
    </citation>
    <scope>NUCLEOTIDE SEQUENCE [LARGE SCALE GENOMIC DNA]</scope>
    <source>
        <strain evidence="3 4">ATCC 2623 / CBS 732 / BCRC 21506 / NBRC 1130 / NCYC 568 / NRRL Y-229</strain>
    </source>
</reference>
<accession>C5DRY2</accession>
<organism evidence="3 4">
    <name type="scientific">Zygosaccharomyces rouxii (strain ATCC 2623 / CBS 732 / NBRC 1130 / NCYC 568 / NRRL Y-229)</name>
    <dbReference type="NCBI Taxonomy" id="559307"/>
    <lineage>
        <taxon>Eukaryota</taxon>
        <taxon>Fungi</taxon>
        <taxon>Dikarya</taxon>
        <taxon>Ascomycota</taxon>
        <taxon>Saccharomycotina</taxon>
        <taxon>Saccharomycetes</taxon>
        <taxon>Saccharomycetales</taxon>
        <taxon>Saccharomycetaceae</taxon>
        <taxon>Zygosaccharomyces</taxon>
    </lineage>
</organism>
<feature type="compositionally biased region" description="Basic and acidic residues" evidence="1">
    <location>
        <begin position="359"/>
        <end position="374"/>
    </location>
</feature>
<feature type="compositionally biased region" description="Basic and acidic residues" evidence="1">
    <location>
        <begin position="381"/>
        <end position="397"/>
    </location>
</feature>
<dbReference type="InParanoid" id="C5DRY2"/>
<dbReference type="GO" id="GO:0042273">
    <property type="term" value="P:ribosomal large subunit biogenesis"/>
    <property type="evidence" value="ECO:0007669"/>
    <property type="project" value="TreeGrafter"/>
</dbReference>
<dbReference type="InterPro" id="IPR041661">
    <property type="entry name" value="ZN622/Rei1/Reh1_Znf-C2H2"/>
</dbReference>
<dbReference type="STRING" id="559307.C5DRY2"/>
<feature type="domain" description="C2H2-type" evidence="2">
    <location>
        <begin position="10"/>
        <end position="32"/>
    </location>
</feature>
<feature type="compositionally biased region" description="Basic and acidic residues" evidence="1">
    <location>
        <begin position="405"/>
        <end position="422"/>
    </location>
</feature>
<evidence type="ECO:0000313" key="4">
    <source>
        <dbReference type="Proteomes" id="UP000008536"/>
    </source>
</evidence>
<dbReference type="PANTHER" id="PTHR13182">
    <property type="entry name" value="ZINC FINGER PROTEIN 622"/>
    <property type="match status" value="1"/>
</dbReference>
<dbReference type="GO" id="GO:0030687">
    <property type="term" value="C:preribosome, large subunit precursor"/>
    <property type="evidence" value="ECO:0007669"/>
    <property type="project" value="TreeGrafter"/>
</dbReference>
<sequence>MSLPSPVFTCNACVIQFKSSDLQRYHMKTEWHRYNLKRRVAELPPIGADVFAEKLQISEREKAENQVDEFGFALLKPANLPKEDLEVTSIPHKGKKGIRRKSNESSKDQGNSINEKSLDSPANASDISDSEGTTTDFGENTASEYGFTSDSNWESESEIASVADSERILDSNKVTITDCIYCGLQNRDVNRNINHMFEAHGLYIPERSYLADLPGLLNFLIQEIVIKKLCLCCNFQGSSFKSIRDHMLSKRHCKMPYETKEEREKFAQFYDFSSLNESDVDHKESDKSSKKKIHFKEEDEEIDDDDDDDDTFDGHQINSNYTTVELDDTGLELTLPNGARAGHRIGQRYFRQNLPPSPESRDSKATVSAADRRLASGITERQWKQGMKDMRKEEQKAMNRQLRRQKPEKINFQPHYRDEFLQ</sequence>
<protein>
    <submittedName>
        <fullName evidence="3">ZYRO0B12254p</fullName>
    </submittedName>
</protein>
<evidence type="ECO:0000313" key="3">
    <source>
        <dbReference type="EMBL" id="CAR26543.1"/>
    </source>
</evidence>
<dbReference type="InterPro" id="IPR040025">
    <property type="entry name" value="Znf622/Rei1/Reh1"/>
</dbReference>
<dbReference type="FunCoup" id="C5DRY2">
    <property type="interactions" value="626"/>
</dbReference>
<dbReference type="HOGENOM" id="CLU_018787_1_1_1"/>
<evidence type="ECO:0000256" key="1">
    <source>
        <dbReference type="SAM" id="MobiDB-lite"/>
    </source>
</evidence>
<dbReference type="Pfam" id="PF12756">
    <property type="entry name" value="zf-C2H2_2"/>
    <property type="match status" value="1"/>
</dbReference>
<dbReference type="KEGG" id="zro:ZYRO0B12254g"/>
<dbReference type="PROSITE" id="PS00028">
    <property type="entry name" value="ZINC_FINGER_C2H2_1"/>
    <property type="match status" value="1"/>
</dbReference>
<feature type="region of interest" description="Disordered" evidence="1">
    <location>
        <begin position="349"/>
        <end position="422"/>
    </location>
</feature>